<dbReference type="PROSITE" id="PS51219">
    <property type="entry name" value="DPCK"/>
    <property type="match status" value="1"/>
</dbReference>
<dbReference type="PANTHER" id="PTHR10695">
    <property type="entry name" value="DEPHOSPHO-COA KINASE-RELATED"/>
    <property type="match status" value="1"/>
</dbReference>
<dbReference type="Gene3D" id="3.40.50.300">
    <property type="entry name" value="P-loop containing nucleotide triphosphate hydrolases"/>
    <property type="match status" value="1"/>
</dbReference>
<keyword evidence="5" id="KW-0808">Transferase</keyword>
<evidence type="ECO:0000256" key="6">
    <source>
        <dbReference type="NCBIfam" id="TIGR00152"/>
    </source>
</evidence>
<dbReference type="PANTHER" id="PTHR10695:SF46">
    <property type="entry name" value="BIFUNCTIONAL COENZYME A SYNTHASE-RELATED"/>
    <property type="match status" value="1"/>
</dbReference>
<keyword evidence="5" id="KW-0963">Cytoplasm</keyword>
<dbReference type="CDD" id="cd02022">
    <property type="entry name" value="DPCK"/>
    <property type="match status" value="1"/>
</dbReference>
<dbReference type="Proteomes" id="UP000217999">
    <property type="component" value="Unassembled WGS sequence"/>
</dbReference>
<comment type="function">
    <text evidence="5">Catalyzes the phosphorylation of the 3'-hydroxyl group of dephosphocoenzyme A to form coenzyme A.</text>
</comment>
<dbReference type="HAMAP" id="MF_00376">
    <property type="entry name" value="Dephospho_CoA_kinase"/>
    <property type="match status" value="1"/>
</dbReference>
<dbReference type="GO" id="GO:0005737">
    <property type="term" value="C:cytoplasm"/>
    <property type="evidence" value="ECO:0007669"/>
    <property type="project" value="UniProtKB-SubCell"/>
</dbReference>
<sequence>MHCEPDSKPPRLIGLSGGIGSGKSTVAALWQELFRVPVADADGISRQLTQPGGAAVAAIAQHFGTEYVSADGAMDRARMRQRVFADAQAKKALEAILHPLIFQALQDLVQQAQARRQTAIVLDIPLLVESAHWRPRLDAVVIVDCSAELQLQRVMQRSQLPAQEVQRILGQQAPRRTKLAAADLVIANGDITLAQLRAQAQRAGALLQLEQRR</sequence>
<evidence type="ECO:0000313" key="7">
    <source>
        <dbReference type="EMBL" id="PAT34340.1"/>
    </source>
</evidence>
<gene>
    <name evidence="5" type="primary">coaE</name>
    <name evidence="7" type="ORF">CK620_08940</name>
</gene>
<evidence type="ECO:0000313" key="8">
    <source>
        <dbReference type="Proteomes" id="UP000217999"/>
    </source>
</evidence>
<dbReference type="InterPro" id="IPR001977">
    <property type="entry name" value="Depp_CoAkinase"/>
</dbReference>
<keyword evidence="4 5" id="KW-0173">Coenzyme A biosynthesis</keyword>
<evidence type="ECO:0000256" key="2">
    <source>
        <dbReference type="ARBA" id="ARBA00022741"/>
    </source>
</evidence>
<feature type="binding site" evidence="5">
    <location>
        <begin position="20"/>
        <end position="25"/>
    </location>
    <ligand>
        <name>ATP</name>
        <dbReference type="ChEBI" id="CHEBI:30616"/>
    </ligand>
</feature>
<dbReference type="GO" id="GO:0004140">
    <property type="term" value="F:dephospho-CoA kinase activity"/>
    <property type="evidence" value="ECO:0007669"/>
    <property type="project" value="UniProtKB-UniRule"/>
</dbReference>
<keyword evidence="5 7" id="KW-0418">Kinase</keyword>
<protein>
    <recommendedName>
        <fullName evidence="5 6">Dephospho-CoA kinase</fullName>
        <ecNumber evidence="5 6">2.7.1.24</ecNumber>
    </recommendedName>
    <alternativeName>
        <fullName evidence="5">Dephosphocoenzyme A kinase</fullName>
    </alternativeName>
</protein>
<dbReference type="NCBIfam" id="TIGR00152">
    <property type="entry name" value="dephospho-CoA kinase"/>
    <property type="match status" value="1"/>
</dbReference>
<evidence type="ECO:0000256" key="5">
    <source>
        <dbReference type="HAMAP-Rule" id="MF_00376"/>
    </source>
</evidence>
<dbReference type="Pfam" id="PF01121">
    <property type="entry name" value="CoaE"/>
    <property type="match status" value="1"/>
</dbReference>
<comment type="caution">
    <text evidence="7">The sequence shown here is derived from an EMBL/GenBank/DDBJ whole genome shotgun (WGS) entry which is preliminary data.</text>
</comment>
<dbReference type="EC" id="2.7.1.24" evidence="5 6"/>
<dbReference type="InterPro" id="IPR027417">
    <property type="entry name" value="P-loop_NTPase"/>
</dbReference>
<proteinExistence type="inferred from homology"/>
<dbReference type="UniPathway" id="UPA00241">
    <property type="reaction ID" value="UER00356"/>
</dbReference>
<comment type="pathway">
    <text evidence="5">Cofactor biosynthesis; coenzyme A biosynthesis; CoA from (R)-pantothenate: step 5/5.</text>
</comment>
<evidence type="ECO:0000256" key="4">
    <source>
        <dbReference type="ARBA" id="ARBA00022993"/>
    </source>
</evidence>
<comment type="catalytic activity">
    <reaction evidence="5">
        <text>3'-dephospho-CoA + ATP = ADP + CoA + H(+)</text>
        <dbReference type="Rhea" id="RHEA:18245"/>
        <dbReference type="ChEBI" id="CHEBI:15378"/>
        <dbReference type="ChEBI" id="CHEBI:30616"/>
        <dbReference type="ChEBI" id="CHEBI:57287"/>
        <dbReference type="ChEBI" id="CHEBI:57328"/>
        <dbReference type="ChEBI" id="CHEBI:456216"/>
        <dbReference type="EC" id="2.7.1.24"/>
    </reaction>
</comment>
<comment type="subcellular location">
    <subcellularLocation>
        <location evidence="5">Cytoplasm</location>
    </subcellularLocation>
</comment>
<reference evidence="7 8" key="1">
    <citation type="submission" date="2017-08" db="EMBL/GenBank/DDBJ databases">
        <title>WGS of Clinical strains of the CDC Group NO-1 linked to zoonotic infections in humans.</title>
        <authorList>
            <person name="Bernier A.-M."/>
            <person name="Bernard K."/>
        </authorList>
    </citation>
    <scope>NUCLEOTIDE SEQUENCE [LARGE SCALE GENOMIC DNA]</scope>
    <source>
        <strain evidence="7 8">NML03-0146</strain>
    </source>
</reference>
<accession>A0A2A2A738</accession>
<dbReference type="GO" id="GO:0015937">
    <property type="term" value="P:coenzyme A biosynthetic process"/>
    <property type="evidence" value="ECO:0007669"/>
    <property type="project" value="UniProtKB-UniRule"/>
</dbReference>
<organism evidence="7 8">
    <name type="scientific">Vandammella animalimorsus</name>
    <dbReference type="NCBI Taxonomy" id="2029117"/>
    <lineage>
        <taxon>Bacteria</taxon>
        <taxon>Pseudomonadati</taxon>
        <taxon>Pseudomonadota</taxon>
        <taxon>Betaproteobacteria</taxon>
        <taxon>Burkholderiales</taxon>
        <taxon>Comamonadaceae</taxon>
        <taxon>Vandammella</taxon>
    </lineage>
</organism>
<dbReference type="RefSeq" id="WP_095550015.1">
    <property type="nucleotide sequence ID" value="NZ_NSJF01000004.1"/>
</dbReference>
<keyword evidence="2 5" id="KW-0547">Nucleotide-binding</keyword>
<dbReference type="GO" id="GO:0005524">
    <property type="term" value="F:ATP binding"/>
    <property type="evidence" value="ECO:0007669"/>
    <property type="project" value="UniProtKB-UniRule"/>
</dbReference>
<comment type="similarity">
    <text evidence="1 5">Belongs to the CoaE family.</text>
</comment>
<dbReference type="SUPFAM" id="SSF52540">
    <property type="entry name" value="P-loop containing nucleoside triphosphate hydrolases"/>
    <property type="match status" value="1"/>
</dbReference>
<evidence type="ECO:0000256" key="3">
    <source>
        <dbReference type="ARBA" id="ARBA00022840"/>
    </source>
</evidence>
<dbReference type="AlphaFoldDB" id="A0A2A2A738"/>
<evidence type="ECO:0000256" key="1">
    <source>
        <dbReference type="ARBA" id="ARBA00009018"/>
    </source>
</evidence>
<name>A0A2A2A738_9BURK</name>
<dbReference type="EMBL" id="NSJF01000004">
    <property type="protein sequence ID" value="PAT34340.1"/>
    <property type="molecule type" value="Genomic_DNA"/>
</dbReference>
<keyword evidence="3 5" id="KW-0067">ATP-binding</keyword>